<dbReference type="Pfam" id="PF00059">
    <property type="entry name" value="Lectin_C"/>
    <property type="match status" value="1"/>
</dbReference>
<comment type="caution">
    <text evidence="2">The sequence shown here is derived from an EMBL/GenBank/DDBJ whole genome shotgun (WGS) entry which is preliminary data.</text>
</comment>
<protein>
    <submittedName>
        <fullName evidence="2">C-type lectin</fullName>
    </submittedName>
</protein>
<dbReference type="SUPFAM" id="SSF56219">
    <property type="entry name" value="DNase I-like"/>
    <property type="match status" value="1"/>
</dbReference>
<sequence>MMILNTWYQQHPRRRYTWISPGDRCRNQIDYILVQKTWYSSFIKCKTKPGADCDTDHILVVAKMKLKSYRKKSDNNPLIRYELNKLQESNIQTEYLLATENRFEALLDTCEEKTPEELWLGMKNIWTEAAENTLGKKKSMKKKPWISTETTECIKCNKQYVGHTLRACFTHHRFIITNNKGIPVVRYFNLRDHTVDHLTYTDWYVTPDKSVWRDYKNDLCVHLKKNGQGRGAWLISICPFKLSYICQKPIASTCFHEWEKSPRFDSCVTAFDGVKDWNMAKRLCERYTGALVTIRDETMLNFLRDRIIAKKNVPMWIGLHKSTGKDRWHWLDEDGTPIYTKWGDGYPGGKTERCAAIQKIDGRGAVWLTFNCSLHMAFICETAPPPHCTYKGRSYRKGTLMTFSDKCGNPHKCTSTFWRPTIRRKQ</sequence>
<dbReference type="InterPro" id="IPR016186">
    <property type="entry name" value="C-type_lectin-like/link_sf"/>
</dbReference>
<keyword evidence="3" id="KW-1185">Reference proteome</keyword>
<dbReference type="InterPro" id="IPR016187">
    <property type="entry name" value="CTDL_fold"/>
</dbReference>
<evidence type="ECO:0000259" key="1">
    <source>
        <dbReference type="PROSITE" id="PS50041"/>
    </source>
</evidence>
<dbReference type="PANTHER" id="PTHR22803">
    <property type="entry name" value="MANNOSE, PHOSPHOLIPASE, LECTIN RECEPTOR RELATED"/>
    <property type="match status" value="1"/>
</dbReference>
<accession>A0AAV4A4J1</accession>
<proteinExistence type="predicted"/>
<organism evidence="2 3">
    <name type="scientific">Plakobranchus ocellatus</name>
    <dbReference type="NCBI Taxonomy" id="259542"/>
    <lineage>
        <taxon>Eukaryota</taxon>
        <taxon>Metazoa</taxon>
        <taxon>Spiralia</taxon>
        <taxon>Lophotrochozoa</taxon>
        <taxon>Mollusca</taxon>
        <taxon>Gastropoda</taxon>
        <taxon>Heterobranchia</taxon>
        <taxon>Euthyneura</taxon>
        <taxon>Panpulmonata</taxon>
        <taxon>Sacoglossa</taxon>
        <taxon>Placobranchoidea</taxon>
        <taxon>Plakobranchidae</taxon>
        <taxon>Plakobranchus</taxon>
    </lineage>
</organism>
<dbReference type="PROSITE" id="PS50041">
    <property type="entry name" value="C_TYPE_LECTIN_2"/>
    <property type="match status" value="1"/>
</dbReference>
<dbReference type="AlphaFoldDB" id="A0AAV4A4J1"/>
<dbReference type="CDD" id="cd00037">
    <property type="entry name" value="CLECT"/>
    <property type="match status" value="1"/>
</dbReference>
<dbReference type="InterPro" id="IPR001304">
    <property type="entry name" value="C-type_lectin-like"/>
</dbReference>
<dbReference type="InterPro" id="IPR036691">
    <property type="entry name" value="Endo/exonu/phosph_ase_sf"/>
</dbReference>
<dbReference type="Gene3D" id="3.10.100.10">
    <property type="entry name" value="Mannose-Binding Protein A, subunit A"/>
    <property type="match status" value="1"/>
</dbReference>
<reference evidence="2 3" key="1">
    <citation type="journal article" date="2021" name="Elife">
        <title>Chloroplast acquisition without the gene transfer in kleptoplastic sea slugs, Plakobranchus ocellatus.</title>
        <authorList>
            <person name="Maeda T."/>
            <person name="Takahashi S."/>
            <person name="Yoshida T."/>
            <person name="Shimamura S."/>
            <person name="Takaki Y."/>
            <person name="Nagai Y."/>
            <person name="Toyoda A."/>
            <person name="Suzuki Y."/>
            <person name="Arimoto A."/>
            <person name="Ishii H."/>
            <person name="Satoh N."/>
            <person name="Nishiyama T."/>
            <person name="Hasebe M."/>
            <person name="Maruyama T."/>
            <person name="Minagawa J."/>
            <person name="Obokata J."/>
            <person name="Shigenobu S."/>
        </authorList>
    </citation>
    <scope>NUCLEOTIDE SEQUENCE [LARGE SCALE GENOMIC DNA]</scope>
</reference>
<dbReference type="SUPFAM" id="SSF56436">
    <property type="entry name" value="C-type lectin-like"/>
    <property type="match status" value="1"/>
</dbReference>
<evidence type="ECO:0000313" key="2">
    <source>
        <dbReference type="EMBL" id="GFO02123.1"/>
    </source>
</evidence>
<dbReference type="Proteomes" id="UP000735302">
    <property type="component" value="Unassembled WGS sequence"/>
</dbReference>
<gene>
    <name evidence="2" type="ORF">PoB_002862800</name>
</gene>
<dbReference type="Gene3D" id="3.60.10.10">
    <property type="entry name" value="Endonuclease/exonuclease/phosphatase"/>
    <property type="match status" value="1"/>
</dbReference>
<dbReference type="InterPro" id="IPR050111">
    <property type="entry name" value="C-type_lectin/snaclec_domain"/>
</dbReference>
<name>A0AAV4A4J1_9GAST</name>
<feature type="domain" description="C-type lectin" evidence="1">
    <location>
        <begin position="263"/>
        <end position="381"/>
    </location>
</feature>
<dbReference type="SMART" id="SM00034">
    <property type="entry name" value="CLECT"/>
    <property type="match status" value="1"/>
</dbReference>
<evidence type="ECO:0000313" key="3">
    <source>
        <dbReference type="Proteomes" id="UP000735302"/>
    </source>
</evidence>
<dbReference type="EMBL" id="BLXT01003566">
    <property type="protein sequence ID" value="GFO02123.1"/>
    <property type="molecule type" value="Genomic_DNA"/>
</dbReference>